<keyword evidence="2" id="KW-1185">Reference proteome</keyword>
<dbReference type="EMBL" id="JAPRAT010000045">
    <property type="protein sequence ID" value="MCZ0704583.1"/>
    <property type="molecule type" value="Genomic_DNA"/>
</dbReference>
<dbReference type="Pfam" id="PF10702">
    <property type="entry name" value="DUF2507"/>
    <property type="match status" value="1"/>
</dbReference>
<dbReference type="InterPro" id="IPR024096">
    <property type="entry name" value="NO_sig/Golgi_transp_ligand-bd"/>
</dbReference>
<dbReference type="InterPro" id="IPR019642">
    <property type="entry name" value="DUF2507"/>
</dbReference>
<sequence>MHENLKQVENVVSQLQSTGSGYDLLRYVCLPDLLGKDANTILYVLGKNIAREIEWKSIEQIVEFFYLTGWGTLETTKEKRAEQIFTLQGRAVTNRMKQDIAIEYRLEAGFLAAAMEKLNGFACECTDEAKPRKNYIELRVQHFR</sequence>
<evidence type="ECO:0000313" key="1">
    <source>
        <dbReference type="EMBL" id="MCZ0704583.1"/>
    </source>
</evidence>
<dbReference type="AlphaFoldDB" id="A0A9J6RG88"/>
<reference evidence="1" key="1">
    <citation type="submission" date="2022-11" db="EMBL/GenBank/DDBJ databases">
        <title>WGS of Natronobacillus azotifigens 24KS-1, an anaerobic diazotrophic haloalkaliphile from soda-rich habitats.</title>
        <authorList>
            <person name="Sorokin D.Y."/>
            <person name="Merkel A.Y."/>
        </authorList>
    </citation>
    <scope>NUCLEOTIDE SEQUENCE</scope>
    <source>
        <strain evidence="1">24KS-1</strain>
    </source>
</reference>
<name>A0A9J6RG88_9BACI</name>
<comment type="caution">
    <text evidence="1">The sequence shown here is derived from an EMBL/GenBank/DDBJ whole genome shotgun (WGS) entry which is preliminary data.</text>
</comment>
<dbReference type="SUPFAM" id="SSF111126">
    <property type="entry name" value="Ligand-binding domain in the NO signalling and Golgi transport"/>
    <property type="match status" value="1"/>
</dbReference>
<dbReference type="RefSeq" id="WP_268781358.1">
    <property type="nucleotide sequence ID" value="NZ_JAPRAT010000045.1"/>
</dbReference>
<protein>
    <submittedName>
        <fullName evidence="1">YslB family protein</fullName>
    </submittedName>
</protein>
<dbReference type="Proteomes" id="UP001084197">
    <property type="component" value="Unassembled WGS sequence"/>
</dbReference>
<evidence type="ECO:0000313" key="2">
    <source>
        <dbReference type="Proteomes" id="UP001084197"/>
    </source>
</evidence>
<gene>
    <name evidence="1" type="ORF">OWO01_15335</name>
</gene>
<proteinExistence type="predicted"/>
<dbReference type="Gene3D" id="3.30.1380.20">
    <property type="entry name" value="Trafficking protein particle complex subunit 3"/>
    <property type="match status" value="1"/>
</dbReference>
<organism evidence="1 2">
    <name type="scientific">Natronobacillus azotifigens</name>
    <dbReference type="NCBI Taxonomy" id="472978"/>
    <lineage>
        <taxon>Bacteria</taxon>
        <taxon>Bacillati</taxon>
        <taxon>Bacillota</taxon>
        <taxon>Bacilli</taxon>
        <taxon>Bacillales</taxon>
        <taxon>Bacillaceae</taxon>
        <taxon>Natronobacillus</taxon>
    </lineage>
</organism>
<accession>A0A9J6RG88</accession>